<name>A0A2H3DT90_ARMGA</name>
<dbReference type="GO" id="GO:0005085">
    <property type="term" value="F:guanyl-nucleotide exchange factor activity"/>
    <property type="evidence" value="ECO:0007669"/>
    <property type="project" value="InterPro"/>
</dbReference>
<dbReference type="STRING" id="47427.A0A2H3DT90"/>
<sequence>MLQVQRGESNIRRQEILWELRETEATFVHRLTCIVRLFALPLRVQDSKTWISGVPSGIARLFDWLEDILNLHTQILSALQSMDSDQHLGVEGRAEALREFVPRLEIYQPYMVRLAEGVELVRALVADRDSDFGEFVRLQEATSDCKGWSLDRFLVEPVNRIAVYPGVFEVRSVVARTVFRNNAFL</sequence>
<dbReference type="InterPro" id="IPR035899">
    <property type="entry name" value="DBL_dom_sf"/>
</dbReference>
<dbReference type="InterPro" id="IPR051092">
    <property type="entry name" value="FYVE_RhoGEF_PH"/>
</dbReference>
<accession>A0A2H3DT90</accession>
<gene>
    <name evidence="2" type="ORF">ARMGADRAFT_921277</name>
</gene>
<keyword evidence="3" id="KW-1185">Reference proteome</keyword>
<dbReference type="PANTHER" id="PTHR12673">
    <property type="entry name" value="FACIOGENITAL DYSPLASIA PROTEIN"/>
    <property type="match status" value="1"/>
</dbReference>
<dbReference type="OrthoDB" id="1716625at2759"/>
<dbReference type="EMBL" id="KZ293648">
    <property type="protein sequence ID" value="PBK98435.1"/>
    <property type="molecule type" value="Genomic_DNA"/>
</dbReference>
<dbReference type="SUPFAM" id="SSF48065">
    <property type="entry name" value="DBL homology domain (DH-domain)"/>
    <property type="match status" value="1"/>
</dbReference>
<feature type="domain" description="DH" evidence="1">
    <location>
        <begin position="12"/>
        <end position="169"/>
    </location>
</feature>
<dbReference type="OMA" id="IQEERAC"/>
<dbReference type="Pfam" id="PF00621">
    <property type="entry name" value="RhoGEF"/>
    <property type="match status" value="1"/>
</dbReference>
<dbReference type="PROSITE" id="PS50010">
    <property type="entry name" value="DH_2"/>
    <property type="match status" value="1"/>
</dbReference>
<dbReference type="InParanoid" id="A0A2H3DT90"/>
<proteinExistence type="predicted"/>
<evidence type="ECO:0000259" key="1">
    <source>
        <dbReference type="PROSITE" id="PS50010"/>
    </source>
</evidence>
<dbReference type="InterPro" id="IPR000219">
    <property type="entry name" value="DH_dom"/>
</dbReference>
<dbReference type="PANTHER" id="PTHR12673:SF159">
    <property type="entry name" value="LD03170P"/>
    <property type="match status" value="1"/>
</dbReference>
<dbReference type="SMART" id="SM00325">
    <property type="entry name" value="RhoGEF"/>
    <property type="match status" value="1"/>
</dbReference>
<dbReference type="Proteomes" id="UP000217790">
    <property type="component" value="Unassembled WGS sequence"/>
</dbReference>
<evidence type="ECO:0000313" key="2">
    <source>
        <dbReference type="EMBL" id="PBK98435.1"/>
    </source>
</evidence>
<organism evidence="2 3">
    <name type="scientific">Armillaria gallica</name>
    <name type="common">Bulbous honey fungus</name>
    <name type="synonym">Armillaria bulbosa</name>
    <dbReference type="NCBI Taxonomy" id="47427"/>
    <lineage>
        <taxon>Eukaryota</taxon>
        <taxon>Fungi</taxon>
        <taxon>Dikarya</taxon>
        <taxon>Basidiomycota</taxon>
        <taxon>Agaricomycotina</taxon>
        <taxon>Agaricomycetes</taxon>
        <taxon>Agaricomycetidae</taxon>
        <taxon>Agaricales</taxon>
        <taxon>Marasmiineae</taxon>
        <taxon>Physalacriaceae</taxon>
        <taxon>Armillaria</taxon>
    </lineage>
</organism>
<protein>
    <submittedName>
        <fullName evidence="2">Dbl homology domain-containing protein</fullName>
    </submittedName>
</protein>
<dbReference type="Gene3D" id="1.20.900.10">
    <property type="entry name" value="Dbl homology (DH) domain"/>
    <property type="match status" value="1"/>
</dbReference>
<reference evidence="3" key="1">
    <citation type="journal article" date="2017" name="Nat. Ecol. Evol.">
        <title>Genome expansion and lineage-specific genetic innovations in the forest pathogenic fungi Armillaria.</title>
        <authorList>
            <person name="Sipos G."/>
            <person name="Prasanna A.N."/>
            <person name="Walter M.C."/>
            <person name="O'Connor E."/>
            <person name="Balint B."/>
            <person name="Krizsan K."/>
            <person name="Kiss B."/>
            <person name="Hess J."/>
            <person name="Varga T."/>
            <person name="Slot J."/>
            <person name="Riley R."/>
            <person name="Boka B."/>
            <person name="Rigling D."/>
            <person name="Barry K."/>
            <person name="Lee J."/>
            <person name="Mihaltcheva S."/>
            <person name="LaButti K."/>
            <person name="Lipzen A."/>
            <person name="Waldron R."/>
            <person name="Moloney N.M."/>
            <person name="Sperisen C."/>
            <person name="Kredics L."/>
            <person name="Vagvoelgyi C."/>
            <person name="Patrignani A."/>
            <person name="Fitzpatrick D."/>
            <person name="Nagy I."/>
            <person name="Doyle S."/>
            <person name="Anderson J.B."/>
            <person name="Grigoriev I.V."/>
            <person name="Gueldener U."/>
            <person name="Muensterkoetter M."/>
            <person name="Nagy L.G."/>
        </authorList>
    </citation>
    <scope>NUCLEOTIDE SEQUENCE [LARGE SCALE GENOMIC DNA]</scope>
    <source>
        <strain evidence="3">Ar21-2</strain>
    </source>
</reference>
<dbReference type="GO" id="GO:0005737">
    <property type="term" value="C:cytoplasm"/>
    <property type="evidence" value="ECO:0007669"/>
    <property type="project" value="TreeGrafter"/>
</dbReference>
<evidence type="ECO:0000313" key="3">
    <source>
        <dbReference type="Proteomes" id="UP000217790"/>
    </source>
</evidence>
<dbReference type="AlphaFoldDB" id="A0A2H3DT90"/>